<sequence>MPNWCGNTLTITHEDPAMIVRANTAFANSSFLAEFIPIPAGLKDTISPNRDAEQANALREQYGYTDWYDFCVNEWGTKWDVGDSQGIQTWDDHELIVYFDSAWAPPIAAYEKLMDLGFTVYATYYEPGSAFAGIWEDGNDDYYDLSGMDSGDVKQQLPPDLDDSFGISESMAEYEAENEDEVTTWYKDGVEATGLEPHTLDSKLK</sequence>
<organism evidence="1">
    <name type="scientific">uncultured Caudovirales phage</name>
    <dbReference type="NCBI Taxonomy" id="2100421"/>
    <lineage>
        <taxon>Viruses</taxon>
        <taxon>Duplodnaviria</taxon>
        <taxon>Heunggongvirae</taxon>
        <taxon>Uroviricota</taxon>
        <taxon>Caudoviricetes</taxon>
        <taxon>Peduoviridae</taxon>
        <taxon>Maltschvirus</taxon>
        <taxon>Maltschvirus maltsch</taxon>
    </lineage>
</organism>
<proteinExistence type="predicted"/>
<accession>A0A6J5LC40</accession>
<evidence type="ECO:0008006" key="2">
    <source>
        <dbReference type="Google" id="ProtNLM"/>
    </source>
</evidence>
<reference evidence="1" key="1">
    <citation type="submission" date="2020-04" db="EMBL/GenBank/DDBJ databases">
        <authorList>
            <person name="Chiriac C."/>
            <person name="Salcher M."/>
            <person name="Ghai R."/>
            <person name="Kavagutti S V."/>
        </authorList>
    </citation>
    <scope>NUCLEOTIDE SEQUENCE</scope>
</reference>
<dbReference type="SUPFAM" id="SSF160940">
    <property type="entry name" value="Api92-like"/>
    <property type="match status" value="1"/>
</dbReference>
<protein>
    <recommendedName>
        <fullName evidence="2">YubB ferredoxin-like domain-containing protein</fullName>
    </recommendedName>
</protein>
<evidence type="ECO:0000313" key="1">
    <source>
        <dbReference type="EMBL" id="CAB4129269.1"/>
    </source>
</evidence>
<dbReference type="EMBL" id="LR796233">
    <property type="protein sequence ID" value="CAB4129269.1"/>
    <property type="molecule type" value="Genomic_DNA"/>
</dbReference>
<gene>
    <name evidence="1" type="ORF">UFOVP112_367</name>
</gene>
<name>A0A6J5LC40_9CAUD</name>
<dbReference type="Gene3D" id="3.30.70.1270">
    <property type="entry name" value="Api92-like domains"/>
    <property type="match status" value="1"/>
</dbReference>